<protein>
    <submittedName>
        <fullName evidence="1">Uncharacterized protein</fullName>
    </submittedName>
</protein>
<comment type="caution">
    <text evidence="1">The sequence shown here is derived from an EMBL/GenBank/DDBJ whole genome shotgun (WGS) entry which is preliminary data.</text>
</comment>
<dbReference type="EMBL" id="QUAH01000007">
    <property type="protein sequence ID" value="RFT15674.1"/>
    <property type="molecule type" value="Genomic_DNA"/>
</dbReference>
<dbReference type="Proteomes" id="UP000257323">
    <property type="component" value="Unassembled WGS sequence"/>
</dbReference>
<organism evidence="1 2">
    <name type="scientific">Candidatus Saccharicenans subterraneus</name>
    <dbReference type="NCBI Taxonomy" id="2508984"/>
    <lineage>
        <taxon>Bacteria</taxon>
        <taxon>Candidatus Aminicenantota</taxon>
        <taxon>Candidatus Aminicenantia</taxon>
        <taxon>Candidatus Aminicenantales</taxon>
        <taxon>Candidatus Saccharicenantaceae</taxon>
        <taxon>Candidatus Saccharicenans</taxon>
    </lineage>
</organism>
<gene>
    <name evidence="1" type="ORF">OP8BY_0049</name>
</gene>
<proteinExistence type="predicted"/>
<accession>A0A3E2BLV4</accession>
<dbReference type="AlphaFoldDB" id="A0A3E2BLV4"/>
<evidence type="ECO:0000313" key="1">
    <source>
        <dbReference type="EMBL" id="RFT15674.1"/>
    </source>
</evidence>
<name>A0A3E2BLV4_9BACT</name>
<reference evidence="1 2" key="1">
    <citation type="submission" date="2018-08" db="EMBL/GenBank/DDBJ databases">
        <title>Genome analysis of the thermophilic bacterium of the candidate phylum Aminicenantes from deep subsurface aquifer revealed its physiology and ecological role.</title>
        <authorList>
            <person name="Kadnikov V.V."/>
            <person name="Mardanov A.V."/>
            <person name="Beletsky A.V."/>
            <person name="Karnachuk O.V."/>
            <person name="Ravin N.V."/>
        </authorList>
    </citation>
    <scope>NUCLEOTIDE SEQUENCE [LARGE SCALE GENOMIC DNA]</scope>
    <source>
        <strain evidence="1">BY38</strain>
    </source>
</reference>
<evidence type="ECO:0000313" key="2">
    <source>
        <dbReference type="Proteomes" id="UP000257323"/>
    </source>
</evidence>
<sequence length="55" mass="6127">MTGNNAPEILGEKIKLQGLKIGESRGRKKIFFRIEPGPRTGSRSQKIFSSILNLN</sequence>